<reference evidence="1 2" key="1">
    <citation type="submission" date="2023-04" db="EMBL/GenBank/DDBJ databases">
        <title>Genome of Basidiobolus ranarum AG-B5.</title>
        <authorList>
            <person name="Stajich J.E."/>
            <person name="Carter-House D."/>
            <person name="Gryganskyi A."/>
        </authorList>
    </citation>
    <scope>NUCLEOTIDE SEQUENCE [LARGE SCALE GENOMIC DNA]</scope>
    <source>
        <strain evidence="1 2">AG-B5</strain>
    </source>
</reference>
<dbReference type="Proteomes" id="UP001479436">
    <property type="component" value="Unassembled WGS sequence"/>
</dbReference>
<evidence type="ECO:0000313" key="1">
    <source>
        <dbReference type="EMBL" id="KAK9760722.1"/>
    </source>
</evidence>
<sequence>MARLHDNTLFMVSAGPLSEALIYNMYIANPYSNQYIDFGSSLDVFGKRNNTRWYTPRVSTQHACPFAYGRDLKEGNNKDNRGLLMKQVYEPTPAQLAEYEEEKKSGN</sequence>
<accession>A0ABR2WGT9</accession>
<organism evidence="1 2">
    <name type="scientific">Basidiobolus ranarum</name>
    <dbReference type="NCBI Taxonomy" id="34480"/>
    <lineage>
        <taxon>Eukaryota</taxon>
        <taxon>Fungi</taxon>
        <taxon>Fungi incertae sedis</taxon>
        <taxon>Zoopagomycota</taxon>
        <taxon>Entomophthoromycotina</taxon>
        <taxon>Basidiobolomycetes</taxon>
        <taxon>Basidiobolales</taxon>
        <taxon>Basidiobolaceae</taxon>
        <taxon>Basidiobolus</taxon>
    </lineage>
</organism>
<comment type="caution">
    <text evidence="1">The sequence shown here is derived from an EMBL/GenBank/DDBJ whole genome shotgun (WGS) entry which is preliminary data.</text>
</comment>
<gene>
    <name evidence="1" type="ORF">K7432_014952</name>
</gene>
<keyword evidence="2" id="KW-1185">Reference proteome</keyword>
<name>A0ABR2WGT9_9FUNG</name>
<proteinExistence type="predicted"/>
<dbReference type="EMBL" id="JASJQH010001858">
    <property type="protein sequence ID" value="KAK9760722.1"/>
    <property type="molecule type" value="Genomic_DNA"/>
</dbReference>
<evidence type="ECO:0000313" key="2">
    <source>
        <dbReference type="Proteomes" id="UP001479436"/>
    </source>
</evidence>
<protein>
    <submittedName>
        <fullName evidence="1">Uncharacterized protein</fullName>
    </submittedName>
</protein>